<keyword evidence="3" id="KW-1185">Reference proteome</keyword>
<dbReference type="Pfam" id="PF12671">
    <property type="entry name" value="Amidase_6"/>
    <property type="match status" value="1"/>
</dbReference>
<evidence type="ECO:0000313" key="2">
    <source>
        <dbReference type="EMBL" id="MFB5192305.1"/>
    </source>
</evidence>
<dbReference type="PANTHER" id="PTHR40032">
    <property type="entry name" value="EXPORTED PROTEIN-RELATED"/>
    <property type="match status" value="1"/>
</dbReference>
<dbReference type="Proteomes" id="UP001579974">
    <property type="component" value="Unassembled WGS sequence"/>
</dbReference>
<dbReference type="PANTHER" id="PTHR40032:SF1">
    <property type="entry name" value="EXPORTED PROTEIN"/>
    <property type="match status" value="1"/>
</dbReference>
<feature type="domain" description="Putative amidase" evidence="1">
    <location>
        <begin position="159"/>
        <end position="302"/>
    </location>
</feature>
<evidence type="ECO:0000259" key="1">
    <source>
        <dbReference type="Pfam" id="PF12671"/>
    </source>
</evidence>
<comment type="caution">
    <text evidence="2">The sequence shown here is derived from an EMBL/GenBank/DDBJ whole genome shotgun (WGS) entry which is preliminary data.</text>
</comment>
<accession>A0ABV5AJ59</accession>
<sequence length="321" mass="37324">MKSCIEAIRQYFDARTQNWLTKDESLFLDLTPDGTRPKWLTRAVHQAERKRQAYLAQGKRLGRAHTHIDIVDMQVAEDKETVHVTAVEKICWAYTDTRTPSVECRTIVHRQVWRYIDTSWRLQKAEETSDGRSFLQEDVGPRLEESLRTPKNPQRKAVYDRVRATRYADVWWDEFNPRYPKLSDDCTNFISQCIHAGGLPMSGVGRRDSGWWIRSGSGKGSSWSYSWTTSNALYRYLRKKVGAKLVSAPSELKMGDLVFYDWDGSGTYHHSTIVTEFDDSGNPLVNAHTDPSYHRPYTYYDSRAWTERTRYAFVHIPDHPS</sequence>
<reference evidence="2 3" key="1">
    <citation type="journal article" date="2024" name="Int. J. Mol. Sci.">
        <title>Exploration of Alicyclobacillus spp. Genome in Search of Antibiotic Resistance.</title>
        <authorList>
            <person name="Bucka-Kolendo J."/>
            <person name="Kiousi D.E."/>
            <person name="Dekowska A."/>
            <person name="Mikolajczuk-Szczyrba A."/>
            <person name="Karadedos D.M."/>
            <person name="Michael P."/>
            <person name="Galanis A."/>
            <person name="Sokolowska B."/>
        </authorList>
    </citation>
    <scope>NUCLEOTIDE SEQUENCE [LARGE SCALE GENOMIC DNA]</scope>
    <source>
        <strain evidence="2 3">KKP 3000</strain>
    </source>
</reference>
<organism evidence="2 3">
    <name type="scientific">Alicyclobacillus fastidiosus</name>
    <dbReference type="NCBI Taxonomy" id="392011"/>
    <lineage>
        <taxon>Bacteria</taxon>
        <taxon>Bacillati</taxon>
        <taxon>Bacillota</taxon>
        <taxon>Bacilli</taxon>
        <taxon>Bacillales</taxon>
        <taxon>Alicyclobacillaceae</taxon>
        <taxon>Alicyclobacillus</taxon>
    </lineage>
</organism>
<dbReference type="RefSeq" id="WP_275474295.1">
    <property type="nucleotide sequence ID" value="NZ_CP162940.1"/>
</dbReference>
<evidence type="ECO:0000313" key="3">
    <source>
        <dbReference type="Proteomes" id="UP001579974"/>
    </source>
</evidence>
<proteinExistence type="predicted"/>
<protein>
    <submittedName>
        <fullName evidence="2">Amidase domain-containing protein</fullName>
    </submittedName>
</protein>
<dbReference type="InterPro" id="IPR024301">
    <property type="entry name" value="Amidase_6"/>
</dbReference>
<name>A0ABV5AJ59_9BACL</name>
<gene>
    <name evidence="2" type="ORF">KKP3000_001100</name>
</gene>
<dbReference type="EMBL" id="JBDXSU010000019">
    <property type="protein sequence ID" value="MFB5192305.1"/>
    <property type="molecule type" value="Genomic_DNA"/>
</dbReference>